<name>A0AA86RZF4_9FABA</name>
<feature type="non-terminal residue" evidence="1">
    <location>
        <position position="1"/>
    </location>
</feature>
<dbReference type="Proteomes" id="UP001189624">
    <property type="component" value="Chromosome 1"/>
</dbReference>
<sequence>IENMTGNKHMFHPALNVDLLVEDKNRLALYKPNLSHFCAWPDLFFLRSSPFNLTGGDLPTARIEATKIVSVSHVHILEKAGKPEIEIHSMIQLPRKLSYSQTYHFN</sequence>
<gene>
    <name evidence="1" type="ORF">AYBTSS11_LOCUS757</name>
</gene>
<proteinExistence type="predicted"/>
<dbReference type="EMBL" id="OY731398">
    <property type="protein sequence ID" value="CAJ1805683.1"/>
    <property type="molecule type" value="Genomic_DNA"/>
</dbReference>
<dbReference type="Gramene" id="rna-AYBTSS11_LOCUS757">
    <property type="protein sequence ID" value="CAJ1805683.1"/>
    <property type="gene ID" value="gene-AYBTSS11_LOCUS757"/>
</dbReference>
<feature type="non-terminal residue" evidence="1">
    <location>
        <position position="106"/>
    </location>
</feature>
<evidence type="ECO:0000313" key="2">
    <source>
        <dbReference type="Proteomes" id="UP001189624"/>
    </source>
</evidence>
<organism evidence="1 2">
    <name type="scientific">Sphenostylis stenocarpa</name>
    <dbReference type="NCBI Taxonomy" id="92480"/>
    <lineage>
        <taxon>Eukaryota</taxon>
        <taxon>Viridiplantae</taxon>
        <taxon>Streptophyta</taxon>
        <taxon>Embryophyta</taxon>
        <taxon>Tracheophyta</taxon>
        <taxon>Spermatophyta</taxon>
        <taxon>Magnoliopsida</taxon>
        <taxon>eudicotyledons</taxon>
        <taxon>Gunneridae</taxon>
        <taxon>Pentapetalae</taxon>
        <taxon>rosids</taxon>
        <taxon>fabids</taxon>
        <taxon>Fabales</taxon>
        <taxon>Fabaceae</taxon>
        <taxon>Papilionoideae</taxon>
        <taxon>50 kb inversion clade</taxon>
        <taxon>NPAAA clade</taxon>
        <taxon>indigoferoid/millettioid clade</taxon>
        <taxon>Phaseoleae</taxon>
        <taxon>Sphenostylis</taxon>
    </lineage>
</organism>
<keyword evidence="2" id="KW-1185">Reference proteome</keyword>
<dbReference type="AlphaFoldDB" id="A0AA86RZF4"/>
<evidence type="ECO:0000313" key="1">
    <source>
        <dbReference type="EMBL" id="CAJ1805683.1"/>
    </source>
</evidence>
<protein>
    <submittedName>
        <fullName evidence="1">Uncharacterized protein</fullName>
    </submittedName>
</protein>
<reference evidence="1" key="1">
    <citation type="submission" date="2023-10" db="EMBL/GenBank/DDBJ databases">
        <authorList>
            <person name="Domelevo Entfellner J.-B."/>
        </authorList>
    </citation>
    <scope>NUCLEOTIDE SEQUENCE</scope>
</reference>
<accession>A0AA86RZF4</accession>